<dbReference type="Proteomes" id="UP000196560">
    <property type="component" value="Unassembled WGS sequence"/>
</dbReference>
<name>A0A1Y3U9K0_9ACTN</name>
<evidence type="ECO:0000313" key="2">
    <source>
        <dbReference type="Proteomes" id="UP000196560"/>
    </source>
</evidence>
<gene>
    <name evidence="1" type="ORF">B5G21_03615</name>
</gene>
<dbReference type="EMBL" id="NFHO01000003">
    <property type="protein sequence ID" value="OUN43787.1"/>
    <property type="molecule type" value="Genomic_DNA"/>
</dbReference>
<dbReference type="RefSeq" id="WP_087186083.1">
    <property type="nucleotide sequence ID" value="NZ_NFHO01000003.1"/>
</dbReference>
<protein>
    <submittedName>
        <fullName evidence="1">Uncharacterized protein</fullName>
    </submittedName>
</protein>
<organism evidence="1 2">
    <name type="scientific">Enorma massiliensis</name>
    <dbReference type="NCBI Taxonomy" id="1472761"/>
    <lineage>
        <taxon>Bacteria</taxon>
        <taxon>Bacillati</taxon>
        <taxon>Actinomycetota</taxon>
        <taxon>Coriobacteriia</taxon>
        <taxon>Coriobacteriales</taxon>
        <taxon>Coriobacteriaceae</taxon>
        <taxon>Enorma</taxon>
    </lineage>
</organism>
<keyword evidence="2" id="KW-1185">Reference proteome</keyword>
<evidence type="ECO:0000313" key="1">
    <source>
        <dbReference type="EMBL" id="OUN43787.1"/>
    </source>
</evidence>
<dbReference type="AlphaFoldDB" id="A0A1Y3U9K0"/>
<accession>A0A1Y3U9K0</accession>
<comment type="caution">
    <text evidence="1">The sequence shown here is derived from an EMBL/GenBank/DDBJ whole genome shotgun (WGS) entry which is preliminary data.</text>
</comment>
<reference evidence="2" key="1">
    <citation type="submission" date="2017-04" db="EMBL/GenBank/DDBJ databases">
        <title>Function of individual gut microbiota members based on whole genome sequencing of pure cultures obtained from chicken caecum.</title>
        <authorList>
            <person name="Medvecky M."/>
            <person name="Cejkova D."/>
            <person name="Polansky O."/>
            <person name="Karasova D."/>
            <person name="Kubasova T."/>
            <person name="Cizek A."/>
            <person name="Rychlik I."/>
        </authorList>
    </citation>
    <scope>NUCLEOTIDE SEQUENCE [LARGE SCALE GENOMIC DNA]</scope>
    <source>
        <strain evidence="2">An70</strain>
    </source>
</reference>
<proteinExistence type="predicted"/>
<sequence>MSAFSAIEVEAEDNDGNTVTEKLNRPDGRNLNITITSPTESELYVKSLTIAFSGRSATITRWGEAATGSQKNEQRNIYITKVVGYR</sequence>